<protein>
    <submittedName>
        <fullName evidence="2">Uncharacterized protein</fullName>
    </submittedName>
</protein>
<dbReference type="ExpressionAtlas" id="A5BQB3">
    <property type="expression patterns" value="baseline and differential"/>
</dbReference>
<dbReference type="EMBL" id="AM467387">
    <property type="protein sequence ID" value="CAN72589.1"/>
    <property type="molecule type" value="Genomic_DNA"/>
</dbReference>
<name>A5BQB3_VITVI</name>
<dbReference type="SUPFAM" id="SSF48403">
    <property type="entry name" value="Ankyrin repeat"/>
    <property type="match status" value="1"/>
</dbReference>
<gene>
    <name evidence="2" type="ORF">VITISV_001923</name>
</gene>
<dbReference type="InterPro" id="IPR036770">
    <property type="entry name" value="Ankyrin_rpt-contain_sf"/>
</dbReference>
<dbReference type="Pfam" id="PF12796">
    <property type="entry name" value="Ank_2"/>
    <property type="match status" value="1"/>
</dbReference>
<sequence length="302" mass="34250">MEWVPPDSICDMMMISFKCFGNSIRETLELQKYKPLFEAVDNGDWRTTKAFLDYDHNAVRALISPTKETALHVAILAGHVHIVKELVKLMTPKDLELISGLGETALTTAAISGITEMAETIVNKHAGAVSVGNEHGQIPVIVASFYDQKKMVRYLYGRTPIQELSPEKGTNGATLLNFLVSANIYDIALHLLKHHRQLGFIKDYYGKLTMRILAQKPSAFPSGSKLVFWERWIYSLIHIKPFDEQYQEHEQPHQAPADEDNPESSRQGQHLISRGCIKDNGLRNEMSYSFLIDADYIYLRTQ</sequence>
<dbReference type="PANTHER" id="PTHR24121">
    <property type="entry name" value="NO MECHANORECEPTOR POTENTIAL C, ISOFORM D-RELATED"/>
    <property type="match status" value="1"/>
</dbReference>
<dbReference type="PANTHER" id="PTHR24121:SF16">
    <property type="entry name" value="NON-SPECIFIC SERINE_THREONINE PROTEIN KINASE"/>
    <property type="match status" value="1"/>
</dbReference>
<proteinExistence type="predicted"/>
<dbReference type="Gene3D" id="1.25.40.20">
    <property type="entry name" value="Ankyrin repeat-containing domain"/>
    <property type="match status" value="1"/>
</dbReference>
<dbReference type="SMART" id="SM00248">
    <property type="entry name" value="ANK"/>
    <property type="match status" value="4"/>
</dbReference>
<reference evidence="2" key="1">
    <citation type="journal article" date="2007" name="PLoS ONE">
        <title>The first genome sequence of an elite grapevine cultivar (Pinot noir Vitis vinifera L.): coping with a highly heterozygous genome.</title>
        <authorList>
            <person name="Velasco R."/>
            <person name="Zharkikh A."/>
            <person name="Troggio M."/>
            <person name="Cartwright D.A."/>
            <person name="Cestaro A."/>
            <person name="Pruss D."/>
            <person name="Pindo M."/>
            <person name="FitzGerald L.M."/>
            <person name="Vezzulli S."/>
            <person name="Reid J."/>
            <person name="Malacarne G."/>
            <person name="Iliev D."/>
            <person name="Coppola G."/>
            <person name="Wardell B."/>
            <person name="Micheletti D."/>
            <person name="Macalma T."/>
            <person name="Facci M."/>
            <person name="Mitchell J.T."/>
            <person name="Perazzolli M."/>
            <person name="Eldredge G."/>
            <person name="Gatto P."/>
            <person name="Oyzerski R."/>
            <person name="Moretto M."/>
            <person name="Gutin N."/>
            <person name="Stefanini M."/>
            <person name="Chen Y."/>
            <person name="Segala C."/>
            <person name="Davenport C."/>
            <person name="Dematte L."/>
            <person name="Mraz A."/>
            <person name="Battilana J."/>
            <person name="Stormo K."/>
            <person name="Costa F."/>
            <person name="Tao Q."/>
            <person name="Si-Ammour A."/>
            <person name="Harkins T."/>
            <person name="Lackey A."/>
            <person name="Perbost C."/>
            <person name="Taillon B."/>
            <person name="Stella A."/>
            <person name="Solovyev V."/>
            <person name="Fawcett J.A."/>
            <person name="Sterck L."/>
            <person name="Vandepoele K."/>
            <person name="Grando S.M."/>
            <person name="Toppo S."/>
            <person name="Moser C."/>
            <person name="Lanchbury J."/>
            <person name="Bogden R."/>
            <person name="Skolnick M."/>
            <person name="Sgaramella V."/>
            <person name="Bhatnagar S.K."/>
            <person name="Fontana P."/>
            <person name="Gutin A."/>
            <person name="Van de Peer Y."/>
            <person name="Salamini F."/>
            <person name="Viola R."/>
        </authorList>
    </citation>
    <scope>NUCLEOTIDE SEQUENCE</scope>
</reference>
<dbReference type="InterPro" id="IPR002110">
    <property type="entry name" value="Ankyrin_rpt"/>
</dbReference>
<accession>A5BQB3</accession>
<evidence type="ECO:0000313" key="2">
    <source>
        <dbReference type="EMBL" id="CAN72589.1"/>
    </source>
</evidence>
<dbReference type="AlphaFoldDB" id="A5BQB3"/>
<evidence type="ECO:0000256" key="1">
    <source>
        <dbReference type="SAM" id="MobiDB-lite"/>
    </source>
</evidence>
<feature type="region of interest" description="Disordered" evidence="1">
    <location>
        <begin position="247"/>
        <end position="269"/>
    </location>
</feature>
<organism evidence="2">
    <name type="scientific">Vitis vinifera</name>
    <name type="common">Grape</name>
    <dbReference type="NCBI Taxonomy" id="29760"/>
    <lineage>
        <taxon>Eukaryota</taxon>
        <taxon>Viridiplantae</taxon>
        <taxon>Streptophyta</taxon>
        <taxon>Embryophyta</taxon>
        <taxon>Tracheophyta</taxon>
        <taxon>Spermatophyta</taxon>
        <taxon>Magnoliopsida</taxon>
        <taxon>eudicotyledons</taxon>
        <taxon>Gunneridae</taxon>
        <taxon>Pentapetalae</taxon>
        <taxon>rosids</taxon>
        <taxon>Vitales</taxon>
        <taxon>Vitaceae</taxon>
        <taxon>Viteae</taxon>
        <taxon>Vitis</taxon>
    </lineage>
</organism>